<evidence type="ECO:0000313" key="2">
    <source>
        <dbReference type="EMBL" id="KTD44111.1"/>
    </source>
</evidence>
<reference evidence="3 5" key="2">
    <citation type="submission" date="2018-06" db="EMBL/GenBank/DDBJ databases">
        <authorList>
            <consortium name="Pathogen Informatics"/>
            <person name="Doyle S."/>
        </authorList>
    </citation>
    <scope>NUCLEOTIDE SEQUENCE [LARGE SCALE GENOMIC DNA]</scope>
    <source>
        <strain evidence="3 5">NCTC12376</strain>
    </source>
</reference>
<sequence>MRLKLPFILLLTFNLLGCATVQQGSFTPTPVTLNKAITKDCINRLVALYPPARTRFQFKQSVKDSFGVSLIEGLRQKGYSINESSSHGASSQGSQNVALYYVVDEPIKGTLYRVTLIVGQQSLSRAYKIKNGTLTPLGFWVRKE</sequence>
<evidence type="ECO:0000313" key="5">
    <source>
        <dbReference type="Proteomes" id="UP000254230"/>
    </source>
</evidence>
<dbReference type="InterPro" id="IPR010837">
    <property type="entry name" value="Conjugal_tfr_TrbH"/>
</dbReference>
<dbReference type="OrthoDB" id="5654246at2"/>
<evidence type="ECO:0000313" key="3">
    <source>
        <dbReference type="EMBL" id="STY82913.1"/>
    </source>
</evidence>
<protein>
    <submittedName>
        <fullName evidence="2">Conjugal transfer protein TrbH</fullName>
    </submittedName>
</protein>
<dbReference type="EMBL" id="UGOW01000002">
    <property type="protein sequence ID" value="STY82913.1"/>
    <property type="molecule type" value="Genomic_DNA"/>
</dbReference>
<organism evidence="3 5">
    <name type="scientific">Legionella quateirensis</name>
    <dbReference type="NCBI Taxonomy" id="45072"/>
    <lineage>
        <taxon>Bacteria</taxon>
        <taxon>Pseudomonadati</taxon>
        <taxon>Pseudomonadota</taxon>
        <taxon>Gammaproteobacteria</taxon>
        <taxon>Legionellales</taxon>
        <taxon>Legionellaceae</taxon>
        <taxon>Legionella</taxon>
    </lineage>
</organism>
<proteinExistence type="predicted"/>
<feature type="signal peptide" evidence="1">
    <location>
        <begin position="1"/>
        <end position="19"/>
    </location>
</feature>
<dbReference type="Proteomes" id="UP000054639">
    <property type="component" value="Unassembled WGS sequence"/>
</dbReference>
<name>A0A378PEI2_9GAMM</name>
<gene>
    <name evidence="2" type="ORF">Lqua_2931</name>
    <name evidence="3" type="ORF">NCTC12376_03378</name>
</gene>
<reference evidence="2 4" key="1">
    <citation type="submission" date="2015-11" db="EMBL/GenBank/DDBJ databases">
        <title>Genomic analysis of 38 Legionella species identifies large and diverse effector repertoires.</title>
        <authorList>
            <person name="Burstein D."/>
            <person name="Amaro F."/>
            <person name="Zusman T."/>
            <person name="Lifshitz Z."/>
            <person name="Cohen O."/>
            <person name="Gilbert J.A."/>
            <person name="Pupko T."/>
            <person name="Shuman H.A."/>
            <person name="Segal G."/>
        </authorList>
    </citation>
    <scope>NUCLEOTIDE SEQUENCE [LARGE SCALE GENOMIC DNA]</scope>
    <source>
        <strain evidence="2 4">ATCC 49507</strain>
    </source>
</reference>
<dbReference type="Proteomes" id="UP000254230">
    <property type="component" value="Unassembled WGS sequence"/>
</dbReference>
<feature type="chain" id="PRO_5016854311" evidence="1">
    <location>
        <begin position="20"/>
        <end position="144"/>
    </location>
</feature>
<evidence type="ECO:0000256" key="1">
    <source>
        <dbReference type="SAM" id="SignalP"/>
    </source>
</evidence>
<keyword evidence="4" id="KW-1185">Reference proteome</keyword>
<accession>A0A378PEI2</accession>
<keyword evidence="1" id="KW-0732">Signal</keyword>
<dbReference type="RefSeq" id="WP_058475061.1">
    <property type="nucleotide sequence ID" value="NZ_CAAAIL010000017.1"/>
</dbReference>
<dbReference type="EMBL" id="LNYR01000043">
    <property type="protein sequence ID" value="KTD44111.1"/>
    <property type="molecule type" value="Genomic_DNA"/>
</dbReference>
<evidence type="ECO:0000313" key="4">
    <source>
        <dbReference type="Proteomes" id="UP000054639"/>
    </source>
</evidence>
<dbReference type="AlphaFoldDB" id="A0A378PEI2"/>
<dbReference type="Pfam" id="PF07283">
    <property type="entry name" value="TrbH"/>
    <property type="match status" value="1"/>
</dbReference>
<dbReference type="STRING" id="45072.Lqua_2931"/>